<comment type="caution">
    <text evidence="1">The sequence shown here is derived from an EMBL/GenBank/DDBJ whole genome shotgun (WGS) entry which is preliminary data.</text>
</comment>
<dbReference type="InterPro" id="IPR027417">
    <property type="entry name" value="P-loop_NTPase"/>
</dbReference>
<dbReference type="Proteomes" id="UP000610594">
    <property type="component" value="Unassembled WGS sequence"/>
</dbReference>
<keyword evidence="2" id="KW-1185">Reference proteome</keyword>
<dbReference type="Gene3D" id="3.40.50.300">
    <property type="entry name" value="P-loop containing nucleotide triphosphate hydrolases"/>
    <property type="match status" value="1"/>
</dbReference>
<sequence length="565" mass="63836">MPTDQISLEQVFVEQAEYLEDESFTRWSASHPDEDAILRKLTHGGAKLISGPRGCGKTTLLKKAFHMLISDNDAAFPIYVNYKRSLSIEPLYTSGKNGTYWFHQWIILKIYQGIYESLKEINNPTNLSISLKKAKESSDFLEMSNSSKVDQDAVSIGRLEEDILRVLEKTGRYRCVLLLDDAAHAFSPDQQRDFFDFFRQIKSKEISPKAAIYPGVTNYSSSFHVGHDAEQIDVWIKPDRDEYIQFMRTIIGARFPSGIDSTIEQNAVAVDFLCYASFGVPRALLNMLQSLIVEDGDEETLSIDFSRTSVLRAVKQHYANTKKLFTSLIGKVPVYKRFIETGEVILGNSFELLKKYNKEKDDVKQSVSIAIPDAEMSPELIRVFALFQYAGLCIPKDELVSRGEKGRFRIFTMHYAGLVDTNALLGSKSLNIQSYVRAFTQRNAHEFTRTRPKTLLLGAATSDAFALSLPPCSACGTPRLYEEAQFCAKCGNPLTLSSTYLNLMNSDIADLPLTEARVKKIKEQSSIRKVKDILMDLEHSQLLQVDRIGKIWAAKIVRLAEEFVE</sequence>
<evidence type="ECO:0000313" key="2">
    <source>
        <dbReference type="Proteomes" id="UP000610594"/>
    </source>
</evidence>
<dbReference type="SUPFAM" id="SSF52540">
    <property type="entry name" value="P-loop containing nucleoside triphosphate hydrolases"/>
    <property type="match status" value="1"/>
</dbReference>
<accession>A0ABX0MJ66</accession>
<protein>
    <recommendedName>
        <fullName evidence="3">Zinc ribbon domain-containing protein</fullName>
    </recommendedName>
</protein>
<evidence type="ECO:0000313" key="1">
    <source>
        <dbReference type="EMBL" id="NHZ62366.1"/>
    </source>
</evidence>
<name>A0ABX0MJ66_9BURK</name>
<proteinExistence type="predicted"/>
<dbReference type="RefSeq" id="WP_167236550.1">
    <property type="nucleotide sequence ID" value="NZ_WHJF01000016.1"/>
</dbReference>
<dbReference type="EMBL" id="WHJF01000016">
    <property type="protein sequence ID" value="NHZ62366.1"/>
    <property type="molecule type" value="Genomic_DNA"/>
</dbReference>
<organism evidence="1 2">
    <name type="scientific">Massilia genomosp. 1</name>
    <dbReference type="NCBI Taxonomy" id="2609280"/>
    <lineage>
        <taxon>Bacteria</taxon>
        <taxon>Pseudomonadati</taxon>
        <taxon>Pseudomonadota</taxon>
        <taxon>Betaproteobacteria</taxon>
        <taxon>Burkholderiales</taxon>
        <taxon>Oxalobacteraceae</taxon>
        <taxon>Telluria group</taxon>
        <taxon>Massilia</taxon>
    </lineage>
</organism>
<evidence type="ECO:0008006" key="3">
    <source>
        <dbReference type="Google" id="ProtNLM"/>
    </source>
</evidence>
<gene>
    <name evidence="1" type="ORF">F1735_08610</name>
</gene>
<reference evidence="1 2" key="1">
    <citation type="submission" date="2019-10" db="EMBL/GenBank/DDBJ databases">
        <title>Taxonomy of Antarctic Massilia spp.: description of Massilia rubra sp. nov., Massilia aquatica sp. nov., Massilia mucilaginosa sp. nov., Massilia frigida sp. nov. isolated from streams, lakes and regoliths.</title>
        <authorList>
            <person name="Holochova P."/>
            <person name="Sedlacek I."/>
            <person name="Kralova S."/>
            <person name="Maslanova I."/>
            <person name="Busse H.-J."/>
            <person name="Stankova E."/>
            <person name="Vrbovska V."/>
            <person name="Kovarovic V."/>
            <person name="Bartak M."/>
            <person name="Svec P."/>
            <person name="Pantucek R."/>
        </authorList>
    </citation>
    <scope>NUCLEOTIDE SEQUENCE [LARGE SCALE GENOMIC DNA]</scope>
    <source>
        <strain evidence="1 2">CCM 8694</strain>
    </source>
</reference>